<name>A0A8S0SBD2_OLEEU</name>
<organism evidence="3 4">
    <name type="scientific">Olea europaea subsp. europaea</name>
    <dbReference type="NCBI Taxonomy" id="158383"/>
    <lineage>
        <taxon>Eukaryota</taxon>
        <taxon>Viridiplantae</taxon>
        <taxon>Streptophyta</taxon>
        <taxon>Embryophyta</taxon>
        <taxon>Tracheophyta</taxon>
        <taxon>Spermatophyta</taxon>
        <taxon>Magnoliopsida</taxon>
        <taxon>eudicotyledons</taxon>
        <taxon>Gunneridae</taxon>
        <taxon>Pentapetalae</taxon>
        <taxon>asterids</taxon>
        <taxon>lamiids</taxon>
        <taxon>Lamiales</taxon>
        <taxon>Oleaceae</taxon>
        <taxon>Oleeae</taxon>
        <taxon>Olea</taxon>
    </lineage>
</organism>
<dbReference type="Gramene" id="OE9A045429T1">
    <property type="protein sequence ID" value="OE9A045429C1"/>
    <property type="gene ID" value="OE9A045429"/>
</dbReference>
<dbReference type="InterPro" id="IPR013094">
    <property type="entry name" value="AB_hydrolase_3"/>
</dbReference>
<feature type="domain" description="Alpha/beta hydrolase fold-3" evidence="2">
    <location>
        <begin position="75"/>
        <end position="280"/>
    </location>
</feature>
<comment type="similarity">
    <text evidence="1">Belongs to the 'GDXG' lipolytic enzyme family.</text>
</comment>
<dbReference type="GO" id="GO:0016787">
    <property type="term" value="F:hydrolase activity"/>
    <property type="evidence" value="ECO:0007669"/>
    <property type="project" value="InterPro"/>
</dbReference>
<dbReference type="AlphaFoldDB" id="A0A8S0SBD2"/>
<reference evidence="3 4" key="1">
    <citation type="submission" date="2019-12" db="EMBL/GenBank/DDBJ databases">
        <authorList>
            <person name="Alioto T."/>
            <person name="Alioto T."/>
            <person name="Gomez Garrido J."/>
        </authorList>
    </citation>
    <scope>NUCLEOTIDE SEQUENCE [LARGE SCALE GENOMIC DNA]</scope>
</reference>
<evidence type="ECO:0000313" key="4">
    <source>
        <dbReference type="Proteomes" id="UP000594638"/>
    </source>
</evidence>
<dbReference type="InterPro" id="IPR029058">
    <property type="entry name" value="AB_hydrolase_fold"/>
</dbReference>
<dbReference type="Pfam" id="PF07859">
    <property type="entry name" value="Abhydrolase_3"/>
    <property type="match status" value="1"/>
</dbReference>
<dbReference type="PANTHER" id="PTHR23024:SF621">
    <property type="entry name" value="CARBOXYLESTERASE 2-RELATED"/>
    <property type="match status" value="1"/>
</dbReference>
<dbReference type="EMBL" id="CACTIH010004208">
    <property type="protein sequence ID" value="CAA2990125.1"/>
    <property type="molecule type" value="Genomic_DNA"/>
</dbReference>
<evidence type="ECO:0000259" key="2">
    <source>
        <dbReference type="Pfam" id="PF07859"/>
    </source>
</evidence>
<evidence type="ECO:0000313" key="3">
    <source>
        <dbReference type="EMBL" id="CAA2990125.1"/>
    </source>
</evidence>
<dbReference type="OrthoDB" id="408631at2759"/>
<dbReference type="InterPro" id="IPR050466">
    <property type="entry name" value="Carboxylest/Gibb_receptor"/>
</dbReference>
<evidence type="ECO:0000256" key="1">
    <source>
        <dbReference type="ARBA" id="ARBA00010515"/>
    </source>
</evidence>
<dbReference type="Gene3D" id="3.40.50.1820">
    <property type="entry name" value="alpha/beta hydrolase"/>
    <property type="match status" value="1"/>
</dbReference>
<dbReference type="Proteomes" id="UP000594638">
    <property type="component" value="Unassembled WGS sequence"/>
</dbReference>
<proteinExistence type="inferred from homology"/>
<dbReference type="SUPFAM" id="SSF53474">
    <property type="entry name" value="alpha/beta-Hydrolases"/>
    <property type="match status" value="1"/>
</dbReference>
<sequence>MASDSKEIAIDFSPFFRLYTDARIDRLTPNQLVSPSDDPKSTVRSKDVVILTESGVSARIFLPNVRDLPQKIPLLVYIHGGAFVLGSPANPPFHNFVSSLVEKANVMAVSVDYRLAPENPLPIAFDDSWEAFQWVISHFNGKGPDQWINEYADFGRVFLGGESAGANIAHDVAIRAGENKLQGVEIDGLFLVHPYFGGKEVDELYKILCPASSGRDDDPRLNPAVDPRLRTMAARRVLFCLAETDLLRDRGRAYYEGLKKSEWDGEVEIIETEGEGHGFHLFHPNAEKALELMNQLAAFLNHEK</sequence>
<gene>
    <name evidence="3" type="ORF">OLEA9_A045429</name>
</gene>
<dbReference type="PANTHER" id="PTHR23024">
    <property type="entry name" value="ARYLACETAMIDE DEACETYLASE"/>
    <property type="match status" value="1"/>
</dbReference>
<comment type="caution">
    <text evidence="3">The sequence shown here is derived from an EMBL/GenBank/DDBJ whole genome shotgun (WGS) entry which is preliminary data.</text>
</comment>
<protein>
    <submittedName>
        <fullName evidence="3">Probable carboxylesterase 2</fullName>
    </submittedName>
</protein>
<keyword evidence="4" id="KW-1185">Reference proteome</keyword>
<accession>A0A8S0SBD2</accession>